<dbReference type="Pfam" id="PF06271">
    <property type="entry name" value="RDD"/>
    <property type="match status" value="1"/>
</dbReference>
<evidence type="ECO:0000256" key="3">
    <source>
        <dbReference type="ARBA" id="ARBA00022989"/>
    </source>
</evidence>
<accession>A0A2K8NYZ4</accession>
<dbReference type="AlphaFoldDB" id="A0A2K8NYZ4"/>
<proteinExistence type="predicted"/>
<gene>
    <name evidence="7" type="ORF">ESOMN_v1c06250</name>
</gene>
<reference evidence="7 8" key="1">
    <citation type="submission" date="2017-11" db="EMBL/GenBank/DDBJ databases">
        <title>Genome sequence of Entomoplasma somnilux PYAN-1 (ATCC 49194).</title>
        <authorList>
            <person name="Lo W.-S."/>
            <person name="Gasparich G.E."/>
            <person name="Kuo C.-H."/>
        </authorList>
    </citation>
    <scope>NUCLEOTIDE SEQUENCE [LARGE SCALE GENOMIC DNA]</scope>
    <source>
        <strain evidence="7 8">PYAN-1</strain>
    </source>
</reference>
<dbReference type="KEGG" id="esx:ESOMN_v1c06250"/>
<name>A0A2K8NYZ4_9MOLU</name>
<evidence type="ECO:0000313" key="8">
    <source>
        <dbReference type="Proteomes" id="UP000232230"/>
    </source>
</evidence>
<sequence length="297" mass="34120">MSKVKVNNSNSSLTTLPRLSKNNQIIDNPEKHYRLASIYKVMFARLFDLLLSAIPGIVINIVLMQRDEFIGNWGMLIGIIIATFCWVIIYFVVMPWFLKGQTLGKLLFNIRLMKKGENKKVTLLALFLREAYFNVVPWLIVVIAQIVSVILMSNFQTDEVSKSPGLIPAIIIVNISNLIYALWMGIVALTIKVQADHQAGIDMKLGLYVVDKLAIEDEIKIVREDSKMSRKQKHVSLAEQPGNFDQDMINDLYISESDEPLSSIYVEESQHLENFQIEQERKKFLEQKNRKDEDKDE</sequence>
<keyword evidence="8" id="KW-1185">Reference proteome</keyword>
<dbReference type="RefSeq" id="WP_024863521.1">
    <property type="nucleotide sequence ID" value="NZ_CP024965.1"/>
</dbReference>
<evidence type="ECO:0000259" key="6">
    <source>
        <dbReference type="Pfam" id="PF06271"/>
    </source>
</evidence>
<feature type="transmembrane region" description="Helical" evidence="5">
    <location>
        <begin position="42"/>
        <end position="63"/>
    </location>
</feature>
<comment type="subcellular location">
    <subcellularLocation>
        <location evidence="1">Membrane</location>
        <topology evidence="1">Multi-pass membrane protein</topology>
    </subcellularLocation>
</comment>
<dbReference type="EMBL" id="CP024965">
    <property type="protein sequence ID" value="ATZ19007.1"/>
    <property type="molecule type" value="Genomic_DNA"/>
</dbReference>
<evidence type="ECO:0000256" key="4">
    <source>
        <dbReference type="ARBA" id="ARBA00023136"/>
    </source>
</evidence>
<feature type="transmembrane region" description="Helical" evidence="5">
    <location>
        <begin position="165"/>
        <end position="189"/>
    </location>
</feature>
<feature type="transmembrane region" description="Helical" evidence="5">
    <location>
        <begin position="131"/>
        <end position="153"/>
    </location>
</feature>
<evidence type="ECO:0000256" key="1">
    <source>
        <dbReference type="ARBA" id="ARBA00004141"/>
    </source>
</evidence>
<feature type="domain" description="RDD" evidence="6">
    <location>
        <begin position="42"/>
        <end position="203"/>
    </location>
</feature>
<protein>
    <recommendedName>
        <fullName evidence="6">RDD domain-containing protein</fullName>
    </recommendedName>
</protein>
<feature type="transmembrane region" description="Helical" evidence="5">
    <location>
        <begin position="75"/>
        <end position="98"/>
    </location>
</feature>
<keyword evidence="2 5" id="KW-0812">Transmembrane</keyword>
<evidence type="ECO:0000256" key="5">
    <source>
        <dbReference type="SAM" id="Phobius"/>
    </source>
</evidence>
<evidence type="ECO:0000313" key="7">
    <source>
        <dbReference type="EMBL" id="ATZ19007.1"/>
    </source>
</evidence>
<dbReference type="InterPro" id="IPR010432">
    <property type="entry name" value="RDD"/>
</dbReference>
<dbReference type="Proteomes" id="UP000232230">
    <property type="component" value="Chromosome"/>
</dbReference>
<dbReference type="GO" id="GO:0016020">
    <property type="term" value="C:membrane"/>
    <property type="evidence" value="ECO:0007669"/>
    <property type="project" value="UniProtKB-SubCell"/>
</dbReference>
<evidence type="ECO:0000256" key="2">
    <source>
        <dbReference type="ARBA" id="ARBA00022692"/>
    </source>
</evidence>
<keyword evidence="3 5" id="KW-1133">Transmembrane helix</keyword>
<organism evidence="7 8">
    <name type="scientific">Williamsoniiplasma somnilux</name>
    <dbReference type="NCBI Taxonomy" id="215578"/>
    <lineage>
        <taxon>Bacteria</taxon>
        <taxon>Bacillati</taxon>
        <taxon>Mycoplasmatota</taxon>
        <taxon>Mollicutes</taxon>
        <taxon>Entomoplasmatales</taxon>
        <taxon>Williamsoniiplasma</taxon>
    </lineage>
</organism>
<keyword evidence="4 5" id="KW-0472">Membrane</keyword>